<dbReference type="EMBL" id="LAZR01020329">
    <property type="protein sequence ID" value="KKL89282.1"/>
    <property type="molecule type" value="Genomic_DNA"/>
</dbReference>
<name>A0A0F9IQ31_9ZZZZ</name>
<dbReference type="AlphaFoldDB" id="A0A0F9IQ31"/>
<reference evidence="1" key="1">
    <citation type="journal article" date="2015" name="Nature">
        <title>Complex archaea that bridge the gap between prokaryotes and eukaryotes.</title>
        <authorList>
            <person name="Spang A."/>
            <person name="Saw J.H."/>
            <person name="Jorgensen S.L."/>
            <person name="Zaremba-Niedzwiedzka K."/>
            <person name="Martijn J."/>
            <person name="Lind A.E."/>
            <person name="van Eijk R."/>
            <person name="Schleper C."/>
            <person name="Guy L."/>
            <person name="Ettema T.J."/>
        </authorList>
    </citation>
    <scope>NUCLEOTIDE SEQUENCE</scope>
</reference>
<organism evidence="1">
    <name type="scientific">marine sediment metagenome</name>
    <dbReference type="NCBI Taxonomy" id="412755"/>
    <lineage>
        <taxon>unclassified sequences</taxon>
        <taxon>metagenomes</taxon>
        <taxon>ecological metagenomes</taxon>
    </lineage>
</organism>
<comment type="caution">
    <text evidence="1">The sequence shown here is derived from an EMBL/GenBank/DDBJ whole genome shotgun (WGS) entry which is preliminary data.</text>
</comment>
<gene>
    <name evidence="1" type="ORF">LCGC14_1916290</name>
</gene>
<sequence>MVQLDIAAAVVAQKHRLALKVAIGWNRTCVLFALANFVI</sequence>
<accession>A0A0F9IQ31</accession>
<protein>
    <submittedName>
        <fullName evidence="1">Uncharacterized protein</fullName>
    </submittedName>
</protein>
<evidence type="ECO:0000313" key="1">
    <source>
        <dbReference type="EMBL" id="KKL89282.1"/>
    </source>
</evidence>
<proteinExistence type="predicted"/>